<sequence>MQVPCVCPSRGLRSFSVLDRLLLTHPVWLQLSVNSDSALKILQREPPGAFLVCKSVLTQKVLCMRLTDESAPSTIRQCIICEEDSTFFLEGSAISFPDLCRLVAFYCISRDVLPFHLELPEAIAKASSHVQLESISHMGIEFWSSYLNNKQPTVEQLAPPGPAPTDCSAALEAPGTSLELCLHHVHNNQEVLCFINPLFLQQQQRSRSALHKRHRFKRSLRVRVSTETSCNLSPPASPPPPMLPSSGQEDLECMKKKASTAGPPLRRTPALSPTSEEEDYLIPGPTMVCNLTHKKSHTHSILASN</sequence>
<evidence type="ECO:0000313" key="2">
    <source>
        <dbReference type="Ensembl" id="ENSSFOP00015067555.1"/>
    </source>
</evidence>
<feature type="region of interest" description="Disordered" evidence="1">
    <location>
        <begin position="227"/>
        <end position="279"/>
    </location>
</feature>
<name>A0A8C9VYU9_SCLFO</name>
<reference evidence="2 3" key="1">
    <citation type="submission" date="2019-04" db="EMBL/GenBank/DDBJ databases">
        <authorList>
            <consortium name="Wellcome Sanger Institute Data Sharing"/>
        </authorList>
    </citation>
    <scope>NUCLEOTIDE SEQUENCE [LARGE SCALE GENOMIC DNA]</scope>
</reference>
<dbReference type="Proteomes" id="UP000694397">
    <property type="component" value="Chromosome 7"/>
</dbReference>
<keyword evidence="3" id="KW-1185">Reference proteome</keyword>
<protein>
    <submittedName>
        <fullName evidence="2">Si:ch211-168d1.3</fullName>
    </submittedName>
</protein>
<dbReference type="Gene3D" id="3.30.505.10">
    <property type="entry name" value="SH2 domain"/>
    <property type="match status" value="1"/>
</dbReference>
<dbReference type="AlphaFoldDB" id="A0A8C9VYU9"/>
<evidence type="ECO:0000256" key="1">
    <source>
        <dbReference type="SAM" id="MobiDB-lite"/>
    </source>
</evidence>
<proteinExistence type="predicted"/>
<dbReference type="Ensembl" id="ENSSFOT00015061593.1">
    <property type="protein sequence ID" value="ENSSFOP00015067555.1"/>
    <property type="gene ID" value="ENSSFOG00015023786.2"/>
</dbReference>
<reference evidence="2" key="3">
    <citation type="submission" date="2025-09" db="UniProtKB">
        <authorList>
            <consortium name="Ensembl"/>
        </authorList>
    </citation>
    <scope>IDENTIFICATION</scope>
</reference>
<evidence type="ECO:0000313" key="3">
    <source>
        <dbReference type="Proteomes" id="UP000694397"/>
    </source>
</evidence>
<reference evidence="2" key="2">
    <citation type="submission" date="2025-08" db="UniProtKB">
        <authorList>
            <consortium name="Ensembl"/>
        </authorList>
    </citation>
    <scope>IDENTIFICATION</scope>
</reference>
<dbReference type="InterPro" id="IPR036860">
    <property type="entry name" value="SH2_dom_sf"/>
</dbReference>
<organism evidence="2 3">
    <name type="scientific">Scleropages formosus</name>
    <name type="common">Asian bonytongue</name>
    <name type="synonym">Osteoglossum formosum</name>
    <dbReference type="NCBI Taxonomy" id="113540"/>
    <lineage>
        <taxon>Eukaryota</taxon>
        <taxon>Metazoa</taxon>
        <taxon>Chordata</taxon>
        <taxon>Craniata</taxon>
        <taxon>Vertebrata</taxon>
        <taxon>Euteleostomi</taxon>
        <taxon>Actinopterygii</taxon>
        <taxon>Neopterygii</taxon>
        <taxon>Teleostei</taxon>
        <taxon>Osteoglossocephala</taxon>
        <taxon>Osteoglossomorpha</taxon>
        <taxon>Osteoglossiformes</taxon>
        <taxon>Osteoglossidae</taxon>
        <taxon>Scleropages</taxon>
    </lineage>
</organism>
<dbReference type="SUPFAM" id="SSF55550">
    <property type="entry name" value="SH2 domain"/>
    <property type="match status" value="1"/>
</dbReference>
<accession>A0A8C9VYU9</accession>
<dbReference type="GeneTree" id="ENSGT00940000165459"/>